<evidence type="ECO:0000313" key="1">
    <source>
        <dbReference type="EMBL" id="GBN74834.1"/>
    </source>
</evidence>
<organism evidence="1 2">
    <name type="scientific">Araneus ventricosus</name>
    <name type="common">Orbweaver spider</name>
    <name type="synonym">Epeira ventricosa</name>
    <dbReference type="NCBI Taxonomy" id="182803"/>
    <lineage>
        <taxon>Eukaryota</taxon>
        <taxon>Metazoa</taxon>
        <taxon>Ecdysozoa</taxon>
        <taxon>Arthropoda</taxon>
        <taxon>Chelicerata</taxon>
        <taxon>Arachnida</taxon>
        <taxon>Araneae</taxon>
        <taxon>Araneomorphae</taxon>
        <taxon>Entelegynae</taxon>
        <taxon>Araneoidea</taxon>
        <taxon>Araneidae</taxon>
        <taxon>Araneus</taxon>
    </lineage>
</organism>
<dbReference type="AlphaFoldDB" id="A0A4Y2RGF6"/>
<keyword evidence="2" id="KW-1185">Reference proteome</keyword>
<evidence type="ECO:0000313" key="2">
    <source>
        <dbReference type="Proteomes" id="UP000499080"/>
    </source>
</evidence>
<reference evidence="1 2" key="1">
    <citation type="journal article" date="2019" name="Sci. Rep.">
        <title>Orb-weaving spider Araneus ventricosus genome elucidates the spidroin gene catalogue.</title>
        <authorList>
            <person name="Kono N."/>
            <person name="Nakamura H."/>
            <person name="Ohtoshi R."/>
            <person name="Moran D.A.P."/>
            <person name="Shinohara A."/>
            <person name="Yoshida Y."/>
            <person name="Fujiwara M."/>
            <person name="Mori M."/>
            <person name="Tomita M."/>
            <person name="Arakawa K."/>
        </authorList>
    </citation>
    <scope>NUCLEOTIDE SEQUENCE [LARGE SCALE GENOMIC DNA]</scope>
</reference>
<dbReference type="EMBL" id="BGPR01017001">
    <property type="protein sequence ID" value="GBN74834.1"/>
    <property type="molecule type" value="Genomic_DNA"/>
</dbReference>
<comment type="caution">
    <text evidence="1">The sequence shown here is derived from an EMBL/GenBank/DDBJ whole genome shotgun (WGS) entry which is preliminary data.</text>
</comment>
<dbReference type="Proteomes" id="UP000499080">
    <property type="component" value="Unassembled WGS sequence"/>
</dbReference>
<protein>
    <submittedName>
        <fullName evidence="1">Uncharacterized protein</fullName>
    </submittedName>
</protein>
<accession>A0A4Y2RGF6</accession>
<gene>
    <name evidence="1" type="ORF">AVEN_137484_1</name>
</gene>
<proteinExistence type="predicted"/>
<sequence length="120" mass="14258">MMRQEKQMDIHSLNMMRQEKQMDIHSLNMMRQEKQMDIHSLNMMRQEKQMDIHSLNMMRQEKQMDIHVVLAPEQKSGSSFQRDVRFKDLCPGEWVWFVSGFMAQRPVFGQVAPSNLGSGR</sequence>
<name>A0A4Y2RGF6_ARAVE</name>